<gene>
    <name evidence="8" type="ORF">BSTOLATCC_MIC26440</name>
</gene>
<dbReference type="InterPro" id="IPR015655">
    <property type="entry name" value="PP2C"/>
</dbReference>
<evidence type="ECO:0000256" key="1">
    <source>
        <dbReference type="ARBA" id="ARBA00004170"/>
    </source>
</evidence>
<feature type="domain" description="PPM-type phosphatase" evidence="7">
    <location>
        <begin position="118"/>
        <end position="390"/>
    </location>
</feature>
<dbReference type="SMART" id="SM00332">
    <property type="entry name" value="PP2Cc"/>
    <property type="match status" value="1"/>
</dbReference>
<evidence type="ECO:0000256" key="5">
    <source>
        <dbReference type="ARBA" id="ARBA00023136"/>
    </source>
</evidence>
<dbReference type="Gene3D" id="3.60.40.10">
    <property type="entry name" value="PPM-type phosphatase domain"/>
    <property type="match status" value="1"/>
</dbReference>
<evidence type="ECO:0000256" key="6">
    <source>
        <dbReference type="RuleBase" id="RU003465"/>
    </source>
</evidence>
<dbReference type="PANTHER" id="PTHR47992">
    <property type="entry name" value="PROTEIN PHOSPHATASE"/>
    <property type="match status" value="1"/>
</dbReference>
<evidence type="ECO:0000256" key="2">
    <source>
        <dbReference type="ARBA" id="ARBA00022723"/>
    </source>
</evidence>
<dbReference type="EMBL" id="CAJZBQ010000025">
    <property type="protein sequence ID" value="CAG9320525.1"/>
    <property type="molecule type" value="Genomic_DNA"/>
</dbReference>
<keyword evidence="3 6" id="KW-0378">Hydrolase</keyword>
<dbReference type="InterPro" id="IPR000222">
    <property type="entry name" value="PP2C_BS"/>
</dbReference>
<evidence type="ECO:0000259" key="7">
    <source>
        <dbReference type="PROSITE" id="PS51746"/>
    </source>
</evidence>
<keyword evidence="4 6" id="KW-0904">Protein phosphatase</keyword>
<keyword evidence="2" id="KW-0479">Metal-binding</keyword>
<dbReference type="GO" id="GO:0016020">
    <property type="term" value="C:membrane"/>
    <property type="evidence" value="ECO:0007669"/>
    <property type="project" value="UniProtKB-SubCell"/>
</dbReference>
<reference evidence="8" key="1">
    <citation type="submission" date="2021-09" db="EMBL/GenBank/DDBJ databases">
        <authorList>
            <consortium name="AG Swart"/>
            <person name="Singh M."/>
            <person name="Singh A."/>
            <person name="Seah K."/>
            <person name="Emmerich C."/>
        </authorList>
    </citation>
    <scope>NUCLEOTIDE SEQUENCE</scope>
    <source>
        <strain evidence="8">ATCC30299</strain>
    </source>
</reference>
<keyword evidence="9" id="KW-1185">Reference proteome</keyword>
<evidence type="ECO:0000256" key="4">
    <source>
        <dbReference type="ARBA" id="ARBA00022912"/>
    </source>
</evidence>
<dbReference type="GO" id="GO:0004722">
    <property type="term" value="F:protein serine/threonine phosphatase activity"/>
    <property type="evidence" value="ECO:0007669"/>
    <property type="project" value="InterPro"/>
</dbReference>
<comment type="similarity">
    <text evidence="6">Belongs to the PP2C family.</text>
</comment>
<name>A0AAU9J108_9CILI</name>
<dbReference type="Pfam" id="PF00481">
    <property type="entry name" value="PP2C"/>
    <property type="match status" value="1"/>
</dbReference>
<evidence type="ECO:0000256" key="3">
    <source>
        <dbReference type="ARBA" id="ARBA00022801"/>
    </source>
</evidence>
<keyword evidence="5" id="KW-0472">Membrane</keyword>
<organism evidence="8 9">
    <name type="scientific">Blepharisma stoltei</name>
    <dbReference type="NCBI Taxonomy" id="1481888"/>
    <lineage>
        <taxon>Eukaryota</taxon>
        <taxon>Sar</taxon>
        <taxon>Alveolata</taxon>
        <taxon>Ciliophora</taxon>
        <taxon>Postciliodesmatophora</taxon>
        <taxon>Heterotrichea</taxon>
        <taxon>Heterotrichida</taxon>
        <taxon>Blepharismidae</taxon>
        <taxon>Blepharisma</taxon>
    </lineage>
</organism>
<evidence type="ECO:0000313" key="9">
    <source>
        <dbReference type="Proteomes" id="UP001162131"/>
    </source>
</evidence>
<dbReference type="InterPro" id="IPR036457">
    <property type="entry name" value="PPM-type-like_dom_sf"/>
</dbReference>
<dbReference type="GO" id="GO:0046872">
    <property type="term" value="F:metal ion binding"/>
    <property type="evidence" value="ECO:0007669"/>
    <property type="project" value="UniProtKB-KW"/>
</dbReference>
<dbReference type="PROSITE" id="PS01032">
    <property type="entry name" value="PPM_1"/>
    <property type="match status" value="1"/>
</dbReference>
<dbReference type="SUPFAM" id="SSF81606">
    <property type="entry name" value="PP2C-like"/>
    <property type="match status" value="1"/>
</dbReference>
<dbReference type="CDD" id="cd00143">
    <property type="entry name" value="PP2Cc"/>
    <property type="match status" value="1"/>
</dbReference>
<accession>A0AAU9J108</accession>
<dbReference type="AlphaFoldDB" id="A0AAU9J108"/>
<protein>
    <recommendedName>
        <fullName evidence="7">PPM-type phosphatase domain-containing protein</fullName>
    </recommendedName>
</protein>
<evidence type="ECO:0000313" key="8">
    <source>
        <dbReference type="EMBL" id="CAG9320525.1"/>
    </source>
</evidence>
<dbReference type="Proteomes" id="UP001162131">
    <property type="component" value="Unassembled WGS sequence"/>
</dbReference>
<proteinExistence type="inferred from homology"/>
<dbReference type="InterPro" id="IPR001932">
    <property type="entry name" value="PPM-type_phosphatase-like_dom"/>
</dbReference>
<comment type="subcellular location">
    <subcellularLocation>
        <location evidence="1">Membrane</location>
        <topology evidence="1">Peripheral membrane protein</topology>
    </subcellularLocation>
</comment>
<dbReference type="PROSITE" id="PS51746">
    <property type="entry name" value="PPM_2"/>
    <property type="match status" value="1"/>
</dbReference>
<comment type="caution">
    <text evidence="8">The sequence shown here is derived from an EMBL/GenBank/DDBJ whole genome shotgun (WGS) entry which is preliminary data.</text>
</comment>
<sequence length="399" mass="45246">MGSCYNRPSRKEIRIVPTVVPSTNQNHNVGRQRLSILSTPNISQNSLEGNLEILAQLHSSLQSRPPTEGKPEQGSLFLIKERYIVESKNEPKRQDSFDEKWSRITGNKTHIDFLYRLGISVTCKKGLKPESPNQDDYCIVIDGPSFLLGVFDGHGFFGHDVSNYVHSLMPVVMFSNANWKQHPEQVMKEVFSQCNQSLINTCNYQDTKFDCEYSGTTATLVHYREHKLYIAHVGDSRAVIARRKGSSLIPIELTPDHKPENLCEKERIEKSGGEVRKQSREHPFRVYVKGKDYPGLGMSRAIGDTSAQSIGVSCEPEFSEYKLDEEDEFVLVCSDGIWEFISNQEAVDLIDANSKSIKKAPEKLAELAWNRWSEHERGVVDDITVILAYIPKQLHTDCI</sequence>